<dbReference type="RefSeq" id="WP_046168885.1">
    <property type="nucleotide sequence ID" value="NZ_CP017707.1"/>
</dbReference>
<evidence type="ECO:0000313" key="12">
    <source>
        <dbReference type="Proteomes" id="UP000178776"/>
    </source>
</evidence>
<dbReference type="PANTHER" id="PTHR32089">
    <property type="entry name" value="METHYL-ACCEPTING CHEMOTAXIS PROTEIN MCPB"/>
    <property type="match status" value="1"/>
</dbReference>
<comment type="similarity">
    <text evidence="6">Belongs to the methyl-accepting chemotaxis (MCP) protein family.</text>
</comment>
<dbReference type="CDD" id="cd06225">
    <property type="entry name" value="HAMP"/>
    <property type="match status" value="1"/>
</dbReference>
<dbReference type="Pfam" id="PF00015">
    <property type="entry name" value="MCPsignal"/>
    <property type="match status" value="1"/>
</dbReference>
<dbReference type="EMBL" id="CP017707">
    <property type="protein sequence ID" value="AOZ49415.1"/>
    <property type="molecule type" value="Genomic_DNA"/>
</dbReference>
<dbReference type="SUPFAM" id="SSF58104">
    <property type="entry name" value="Methyl-accepting chemotaxis protein (MCP) signaling domain"/>
    <property type="match status" value="1"/>
</dbReference>
<evidence type="ECO:0000256" key="7">
    <source>
        <dbReference type="PROSITE-ProRule" id="PRU00284"/>
    </source>
</evidence>
<dbReference type="GeneID" id="68840564"/>
<evidence type="ECO:0000259" key="10">
    <source>
        <dbReference type="PROSITE" id="PS50885"/>
    </source>
</evidence>
<dbReference type="InterPro" id="IPR004090">
    <property type="entry name" value="Chemotax_Me-accpt_rcpt"/>
</dbReference>
<sequence length="538" mass="58530">MTITKRLLLTTILALLVMLALGVQGLWKQQQANERFDYMKINTFPSIHTLDDAKEALADVRLTLARSVALSDPAAKKAEFAALADLDKRFDAALDKYEKELISNDADRKLLQVDRDDMKMYRQQRDKYLQLVQDNNVAAADKLMTGDMSNEAKALNQALIDHIEFNYKLAEQLSKDNAAAYLAAWWQSTILVALAVLVCGWLSGHLFLNIRSSLEQTLSTMQAVRTSLDFRLRAPVARMDEIGKTATAFNELMARLQQSFQEIRRSVEDMEGSIIHMVNSSGEIASSSVQQSESASAMAAAVEQVTVSINHVADRAREANHQAREAGEIADRGSRVVLGTVDGISAVAESVGEASDRIGKLRDDSVTIATVLGVIKDIADQTNLLALNAAIEAARAGETGRGFAVVADEVRKLAERTASSTTEISAVIDKMQQGTQAAVTGMQQVVTRVNEEAEKARDAGDTIQQIKTNSSHSMLLIGEISDSIVEQGSASNTIAQKVEQIAQMAEANSKASSDSADSARELRDQAGNIQRTVAQYKV</sequence>
<evidence type="ECO:0000256" key="4">
    <source>
        <dbReference type="ARBA" id="ARBA00023136"/>
    </source>
</evidence>
<dbReference type="STRING" id="1108595.BKX93_04995"/>
<dbReference type="CDD" id="cd11386">
    <property type="entry name" value="MCP_signal"/>
    <property type="match status" value="1"/>
</dbReference>
<feature type="domain" description="Methyl-accepting transducer" evidence="9">
    <location>
        <begin position="266"/>
        <end position="502"/>
    </location>
</feature>
<dbReference type="Pfam" id="PF12729">
    <property type="entry name" value="4HB_MCP_1"/>
    <property type="match status" value="1"/>
</dbReference>
<reference evidence="11 12" key="1">
    <citation type="submission" date="2016-10" db="EMBL/GenBank/DDBJ databases">
        <title>Chromobacterium muskegensis sp. nov., an insecticidal bacterium isolated from Sphagnum bogs.</title>
        <authorList>
            <person name="Sparks M.E."/>
            <person name="Blackburn M.B."/>
            <person name="Gundersen-Rindal D.E."/>
            <person name="Mitchell A."/>
            <person name="Farrar R."/>
            <person name="Kuhar D."/>
        </authorList>
    </citation>
    <scope>NUCLEOTIDE SEQUENCE [LARGE SCALE GENOMIC DNA]</scope>
    <source>
        <strain evidence="11 12">21-1</strain>
    </source>
</reference>
<keyword evidence="2" id="KW-0812">Transmembrane</keyword>
<dbReference type="Proteomes" id="UP000178776">
    <property type="component" value="Chromosome"/>
</dbReference>
<dbReference type="Gene3D" id="1.10.287.950">
    <property type="entry name" value="Methyl-accepting chemotaxis protein"/>
    <property type="match status" value="1"/>
</dbReference>
<gene>
    <name evidence="11" type="ORF">BKX93_04995</name>
</gene>
<dbReference type="InterPro" id="IPR004089">
    <property type="entry name" value="MCPsignal_dom"/>
</dbReference>
<organism evidence="11 12">
    <name type="scientific">Chromobacterium vaccinii</name>
    <dbReference type="NCBI Taxonomy" id="1108595"/>
    <lineage>
        <taxon>Bacteria</taxon>
        <taxon>Pseudomonadati</taxon>
        <taxon>Pseudomonadota</taxon>
        <taxon>Betaproteobacteria</taxon>
        <taxon>Neisseriales</taxon>
        <taxon>Chromobacteriaceae</taxon>
        <taxon>Chromobacterium</taxon>
    </lineage>
</organism>
<dbReference type="GO" id="GO:0007165">
    <property type="term" value="P:signal transduction"/>
    <property type="evidence" value="ECO:0007669"/>
    <property type="project" value="UniProtKB-KW"/>
</dbReference>
<dbReference type="KEGG" id="cvc:BKX93_04995"/>
<dbReference type="CDD" id="cd19411">
    <property type="entry name" value="MCP2201-like_sensor"/>
    <property type="match status" value="1"/>
</dbReference>
<protein>
    <recommendedName>
        <fullName evidence="13">Methyl-accepting chemotaxis protein</fullName>
    </recommendedName>
</protein>
<evidence type="ECO:0000256" key="3">
    <source>
        <dbReference type="ARBA" id="ARBA00022989"/>
    </source>
</evidence>
<keyword evidence="4" id="KW-0472">Membrane</keyword>
<keyword evidence="5 7" id="KW-0807">Transducer</keyword>
<dbReference type="InterPro" id="IPR003660">
    <property type="entry name" value="HAMP_dom"/>
</dbReference>
<evidence type="ECO:0008006" key="13">
    <source>
        <dbReference type="Google" id="ProtNLM"/>
    </source>
</evidence>
<dbReference type="GO" id="GO:0004888">
    <property type="term" value="F:transmembrane signaling receptor activity"/>
    <property type="evidence" value="ECO:0007669"/>
    <property type="project" value="InterPro"/>
</dbReference>
<evidence type="ECO:0000256" key="6">
    <source>
        <dbReference type="ARBA" id="ARBA00029447"/>
    </source>
</evidence>
<evidence type="ECO:0000259" key="9">
    <source>
        <dbReference type="PROSITE" id="PS50111"/>
    </source>
</evidence>
<evidence type="ECO:0000256" key="8">
    <source>
        <dbReference type="SAM" id="MobiDB-lite"/>
    </source>
</evidence>
<dbReference type="SMART" id="SM00304">
    <property type="entry name" value="HAMP"/>
    <property type="match status" value="1"/>
</dbReference>
<feature type="compositionally biased region" description="Polar residues" evidence="8">
    <location>
        <begin position="527"/>
        <end position="538"/>
    </location>
</feature>
<dbReference type="InterPro" id="IPR047347">
    <property type="entry name" value="YvaQ-like_sensor"/>
</dbReference>
<evidence type="ECO:0000256" key="2">
    <source>
        <dbReference type="ARBA" id="ARBA00022692"/>
    </source>
</evidence>
<dbReference type="SMART" id="SM00283">
    <property type="entry name" value="MA"/>
    <property type="match status" value="1"/>
</dbReference>
<dbReference type="PANTHER" id="PTHR32089:SF119">
    <property type="entry name" value="METHYL-ACCEPTING CHEMOTAXIS PROTEIN CTPL"/>
    <property type="match status" value="1"/>
</dbReference>
<dbReference type="PROSITE" id="PS50111">
    <property type="entry name" value="CHEMOTAXIS_TRANSDUC_2"/>
    <property type="match status" value="1"/>
</dbReference>
<dbReference type="GO" id="GO:0006935">
    <property type="term" value="P:chemotaxis"/>
    <property type="evidence" value="ECO:0007669"/>
    <property type="project" value="InterPro"/>
</dbReference>
<dbReference type="FunFam" id="1.10.287.950:FF:000001">
    <property type="entry name" value="Methyl-accepting chemotaxis sensory transducer"/>
    <property type="match status" value="1"/>
</dbReference>
<feature type="region of interest" description="Disordered" evidence="8">
    <location>
        <begin position="506"/>
        <end position="538"/>
    </location>
</feature>
<evidence type="ECO:0000313" key="11">
    <source>
        <dbReference type="EMBL" id="AOZ49415.1"/>
    </source>
</evidence>
<comment type="subcellular location">
    <subcellularLocation>
        <location evidence="1">Membrane</location>
        <topology evidence="1">Multi-pass membrane protein</topology>
    </subcellularLocation>
</comment>
<feature type="compositionally biased region" description="Low complexity" evidence="8">
    <location>
        <begin position="506"/>
        <end position="516"/>
    </location>
</feature>
<proteinExistence type="inferred from homology"/>
<dbReference type="PRINTS" id="PR00260">
    <property type="entry name" value="CHEMTRNSDUCR"/>
</dbReference>
<evidence type="ECO:0000256" key="1">
    <source>
        <dbReference type="ARBA" id="ARBA00004141"/>
    </source>
</evidence>
<feature type="domain" description="HAMP" evidence="10">
    <location>
        <begin position="208"/>
        <end position="261"/>
    </location>
</feature>
<dbReference type="AlphaFoldDB" id="A0A1D9LDX5"/>
<keyword evidence="3" id="KW-1133">Transmembrane helix</keyword>
<dbReference type="PROSITE" id="PS50885">
    <property type="entry name" value="HAMP"/>
    <property type="match status" value="1"/>
</dbReference>
<accession>A0A1D9LDX5</accession>
<evidence type="ECO:0000256" key="5">
    <source>
        <dbReference type="ARBA" id="ARBA00023224"/>
    </source>
</evidence>
<dbReference type="InterPro" id="IPR024478">
    <property type="entry name" value="HlyB_4HB_MCP"/>
</dbReference>
<name>A0A1D9LDX5_9NEIS</name>
<dbReference type="GO" id="GO:0016020">
    <property type="term" value="C:membrane"/>
    <property type="evidence" value="ECO:0007669"/>
    <property type="project" value="UniProtKB-SubCell"/>
</dbReference>